<feature type="domain" description="Glycosyl hydrolase-like 10" evidence="2">
    <location>
        <begin position="36"/>
        <end position="305"/>
    </location>
</feature>
<dbReference type="InterPro" id="IPR017853">
    <property type="entry name" value="GH"/>
</dbReference>
<evidence type="ECO:0000259" key="2">
    <source>
        <dbReference type="Pfam" id="PF02638"/>
    </source>
</evidence>
<comment type="caution">
    <text evidence="3">The sequence shown here is derived from an EMBL/GenBank/DDBJ whole genome shotgun (WGS) entry which is preliminary data.</text>
</comment>
<organism evidence="3 4">
    <name type="scientific">Sediminitomix flava</name>
    <dbReference type="NCBI Taxonomy" id="379075"/>
    <lineage>
        <taxon>Bacteria</taxon>
        <taxon>Pseudomonadati</taxon>
        <taxon>Bacteroidota</taxon>
        <taxon>Cytophagia</taxon>
        <taxon>Cytophagales</taxon>
        <taxon>Flammeovirgaceae</taxon>
        <taxon>Sediminitomix</taxon>
    </lineage>
</organism>
<gene>
    <name evidence="3" type="ORF">BC781_101168</name>
</gene>
<dbReference type="RefSeq" id="WP_109616552.1">
    <property type="nucleotide sequence ID" value="NZ_QGDO01000001.1"/>
</dbReference>
<sequence length="387" mass="44645">MEVKSSILKFVLAVLVLNIFGCNTLQNDQAKKIEAVRGVWLTNVASDALYSKQKVIDAVEKCDELGINTIFVVTLNKAMTTYRSEIMKNFTGVEIDPILDPENTGRDPLKELIEEAHRKNIKVFAWFEFGFSSSYNKNGGVFIEKKPHWASLNNEGKLVNKNNFDWMNALDVEVQDFLTSLILEVVEKYDVDGIQGDDRLPAMPSSGGYNPAVIEQYKKEHAGQEPPKYYKDFEWVNWRAEKLNDYMRRLYKEVKAKDPNCIVSMAPSVFPWAKEEYLQDWPTWINEGYVDLICPQVYRRDIENYKSTLASTVQYILPQHRHKLFPGILIKVGEEYPSSELFTQMIEANRELGLKGEVHFFYEGVKKFEDEIKEAYKETAVFPAAIQ</sequence>
<dbReference type="PANTHER" id="PTHR43405:SF1">
    <property type="entry name" value="GLYCOSYL HYDROLASE DIGH"/>
    <property type="match status" value="1"/>
</dbReference>
<dbReference type="OrthoDB" id="100605at2"/>
<dbReference type="Pfam" id="PF02638">
    <property type="entry name" value="GHL10"/>
    <property type="match status" value="1"/>
</dbReference>
<keyword evidence="3" id="KW-0449">Lipoprotein</keyword>
<name>A0A315ZER7_SEDFL</name>
<evidence type="ECO:0000256" key="1">
    <source>
        <dbReference type="ARBA" id="ARBA00022729"/>
    </source>
</evidence>
<reference evidence="3 4" key="1">
    <citation type="submission" date="2018-03" db="EMBL/GenBank/DDBJ databases">
        <title>Genomic Encyclopedia of Archaeal and Bacterial Type Strains, Phase II (KMG-II): from individual species to whole genera.</title>
        <authorList>
            <person name="Goeker M."/>
        </authorList>
    </citation>
    <scope>NUCLEOTIDE SEQUENCE [LARGE SCALE GENOMIC DNA]</scope>
    <source>
        <strain evidence="3 4">DSM 28229</strain>
    </source>
</reference>
<protein>
    <submittedName>
        <fullName evidence="3">Uncharacterized lipoprotein YddW (UPF0748 family)</fullName>
    </submittedName>
</protein>
<dbReference type="EMBL" id="QGDO01000001">
    <property type="protein sequence ID" value="PWJ43822.1"/>
    <property type="molecule type" value="Genomic_DNA"/>
</dbReference>
<dbReference type="SUPFAM" id="SSF51445">
    <property type="entry name" value="(Trans)glycosidases"/>
    <property type="match status" value="1"/>
</dbReference>
<evidence type="ECO:0000313" key="3">
    <source>
        <dbReference type="EMBL" id="PWJ43822.1"/>
    </source>
</evidence>
<dbReference type="InterPro" id="IPR052177">
    <property type="entry name" value="Divisome_Glycosyl_Hydrolase"/>
</dbReference>
<dbReference type="Gene3D" id="3.20.20.80">
    <property type="entry name" value="Glycosidases"/>
    <property type="match status" value="1"/>
</dbReference>
<dbReference type="InterPro" id="IPR003790">
    <property type="entry name" value="GHL10"/>
</dbReference>
<dbReference type="Proteomes" id="UP000245535">
    <property type="component" value="Unassembled WGS sequence"/>
</dbReference>
<dbReference type="PANTHER" id="PTHR43405">
    <property type="entry name" value="GLYCOSYL HYDROLASE DIGH"/>
    <property type="match status" value="1"/>
</dbReference>
<keyword evidence="4" id="KW-1185">Reference proteome</keyword>
<evidence type="ECO:0000313" key="4">
    <source>
        <dbReference type="Proteomes" id="UP000245535"/>
    </source>
</evidence>
<accession>A0A315ZER7</accession>
<dbReference type="AlphaFoldDB" id="A0A315ZER7"/>
<proteinExistence type="predicted"/>
<keyword evidence="1" id="KW-0732">Signal</keyword>